<evidence type="ECO:0000313" key="11">
    <source>
        <dbReference type="Proteomes" id="UP000435837"/>
    </source>
</evidence>
<feature type="transmembrane region" description="Helical" evidence="9">
    <location>
        <begin position="532"/>
        <end position="555"/>
    </location>
</feature>
<accession>A0A640S5P3</accession>
<feature type="transmembrane region" description="Helical" evidence="9">
    <location>
        <begin position="490"/>
        <end position="512"/>
    </location>
</feature>
<evidence type="ECO:0000256" key="1">
    <source>
        <dbReference type="ARBA" id="ARBA00004651"/>
    </source>
</evidence>
<keyword evidence="7 9" id="KW-0472">Membrane</keyword>
<dbReference type="GO" id="GO:0009252">
    <property type="term" value="P:peptidoglycan biosynthetic process"/>
    <property type="evidence" value="ECO:0007669"/>
    <property type="project" value="UniProtKB-KW"/>
</dbReference>
<evidence type="ECO:0000256" key="7">
    <source>
        <dbReference type="ARBA" id="ARBA00023136"/>
    </source>
</evidence>
<feature type="transmembrane region" description="Helical" evidence="9">
    <location>
        <begin position="305"/>
        <end position="326"/>
    </location>
</feature>
<dbReference type="PRINTS" id="PR01806">
    <property type="entry name" value="VIRFACTRMVIN"/>
</dbReference>
<dbReference type="EMBL" id="BLIN01000003">
    <property type="protein sequence ID" value="GFE06134.1"/>
    <property type="molecule type" value="Genomic_DNA"/>
</dbReference>
<evidence type="ECO:0000256" key="5">
    <source>
        <dbReference type="ARBA" id="ARBA00022984"/>
    </source>
</evidence>
<organism evidence="10 11">
    <name type="scientific">Streptomyces caniferus</name>
    <dbReference type="NCBI Taxonomy" id="285557"/>
    <lineage>
        <taxon>Bacteria</taxon>
        <taxon>Bacillati</taxon>
        <taxon>Actinomycetota</taxon>
        <taxon>Actinomycetes</taxon>
        <taxon>Kitasatosporales</taxon>
        <taxon>Streptomycetaceae</taxon>
        <taxon>Streptomyces</taxon>
    </lineage>
</organism>
<keyword evidence="4" id="KW-0133">Cell shape</keyword>
<feature type="transmembrane region" description="Helical" evidence="9">
    <location>
        <begin position="561"/>
        <end position="580"/>
    </location>
</feature>
<dbReference type="AlphaFoldDB" id="A0A640S5P3"/>
<dbReference type="NCBIfam" id="TIGR01695">
    <property type="entry name" value="murJ_mviN"/>
    <property type="match status" value="1"/>
</dbReference>
<evidence type="ECO:0000313" key="10">
    <source>
        <dbReference type="EMBL" id="GFE06134.1"/>
    </source>
</evidence>
<evidence type="ECO:0008006" key="12">
    <source>
        <dbReference type="Google" id="ProtNLM"/>
    </source>
</evidence>
<evidence type="ECO:0000256" key="3">
    <source>
        <dbReference type="ARBA" id="ARBA00022692"/>
    </source>
</evidence>
<protein>
    <recommendedName>
        <fullName evidence="12">Lipid II flippase MurJ</fullName>
    </recommendedName>
</protein>
<comment type="subcellular location">
    <subcellularLocation>
        <location evidence="1">Cell membrane</location>
        <topology evidence="1">Multi-pass membrane protein</topology>
    </subcellularLocation>
</comment>
<dbReference type="GO" id="GO:0008360">
    <property type="term" value="P:regulation of cell shape"/>
    <property type="evidence" value="ECO:0007669"/>
    <property type="project" value="UniProtKB-KW"/>
</dbReference>
<dbReference type="InterPro" id="IPR051050">
    <property type="entry name" value="Lipid_II_flippase_MurJ/MviN"/>
</dbReference>
<dbReference type="GO" id="GO:0005886">
    <property type="term" value="C:plasma membrane"/>
    <property type="evidence" value="ECO:0007669"/>
    <property type="project" value="UniProtKB-SubCell"/>
</dbReference>
<feature type="transmembrane region" description="Helical" evidence="9">
    <location>
        <begin position="346"/>
        <end position="368"/>
    </location>
</feature>
<keyword evidence="5" id="KW-0573">Peptidoglycan synthesis</keyword>
<feature type="compositionally biased region" description="Basic and acidic residues" evidence="8">
    <location>
        <begin position="35"/>
        <end position="55"/>
    </location>
</feature>
<gene>
    <name evidence="10" type="ORF">Scani_24020</name>
</gene>
<dbReference type="CDD" id="cd13123">
    <property type="entry name" value="MATE_MurJ_like"/>
    <property type="match status" value="1"/>
</dbReference>
<dbReference type="PANTHER" id="PTHR47019:SF1">
    <property type="entry name" value="LIPID II FLIPPASE MURJ"/>
    <property type="match status" value="1"/>
</dbReference>
<dbReference type="InterPro" id="IPR004268">
    <property type="entry name" value="MurJ"/>
</dbReference>
<dbReference type="GeneID" id="96640155"/>
<feature type="transmembrane region" description="Helical" evidence="9">
    <location>
        <begin position="150"/>
        <end position="169"/>
    </location>
</feature>
<evidence type="ECO:0000256" key="2">
    <source>
        <dbReference type="ARBA" id="ARBA00022475"/>
    </source>
</evidence>
<dbReference type="GO" id="GO:0015648">
    <property type="term" value="F:lipid-linked peptidoglycan transporter activity"/>
    <property type="evidence" value="ECO:0007669"/>
    <property type="project" value="TreeGrafter"/>
</dbReference>
<feature type="transmembrane region" description="Helical" evidence="9">
    <location>
        <begin position="110"/>
        <end position="129"/>
    </location>
</feature>
<reference evidence="10 11" key="1">
    <citation type="submission" date="2019-12" db="EMBL/GenBank/DDBJ databases">
        <title>Whole genome shotgun sequence of Streptomyces caniferus NBRC 15389.</title>
        <authorList>
            <person name="Ichikawa N."/>
            <person name="Kimura A."/>
            <person name="Kitahashi Y."/>
            <person name="Komaki H."/>
            <person name="Tamura T."/>
        </authorList>
    </citation>
    <scope>NUCLEOTIDE SEQUENCE [LARGE SCALE GENOMIC DNA]</scope>
    <source>
        <strain evidence="10 11">NBRC 15389</strain>
    </source>
</reference>
<evidence type="ECO:0000256" key="6">
    <source>
        <dbReference type="ARBA" id="ARBA00022989"/>
    </source>
</evidence>
<dbReference type="OrthoDB" id="9786339at2"/>
<dbReference type="RefSeq" id="WP_159473374.1">
    <property type="nucleotide sequence ID" value="NZ_BAAATH010000002.1"/>
</dbReference>
<dbReference type="PANTHER" id="PTHR47019">
    <property type="entry name" value="LIPID II FLIPPASE MURJ"/>
    <property type="match status" value="1"/>
</dbReference>
<feature type="transmembrane region" description="Helical" evidence="9">
    <location>
        <begin position="462"/>
        <end position="484"/>
    </location>
</feature>
<sequence>MLEGTPHTSHDTLPLRLPDRWTDDDFADDGPVPGGEREPDGRAPHRPAAGERGDEGANTGDAEGGGLQRSSLLMALGTVVSRGTGVIRQVLQAGALGTGLLATTYNTANAVPMSIYTLLIGGALNSVLVPQLVRARVEHADGGRAYEQRLVTLVLSVLAVGTVLSVWAAPQIIAVFTPDSPEHHAAFELTVVFARFLLPQIFFYGLFFMLGQVLNARNKFGAMMWTPVLNNIVLISMFGLYLGLLTAADRIEDITPGQVDLLGIVTTGGIAVQGLALIPFVRAAGFRFRPRFDWRGTGLRKSITAARWTLLFVLVNLVAMAVVMRYSSAADQELPTAGVGYTSYSYTQIIWTLPQSIVTVSLVTALLPRMSRAVAENRLDDLRGDLSRGLRVSGVVIVPAAFFFLALGPQTAQLLFAHGTADAASAVPAGHMLQAFGLGLIPYSAQYLLLRGFYAFEDTRTPFWMAVWIAAVNIALATACHLLLPARWAATGMAAAYGVAYGIGLLITALLLRRRLSGRLDGRRLCRTYGKLAAASALAAVAGGLAARACSGVPVPAAWTPVLGLTAGGLGMALIFLVLARALKIGELRSLPGLR</sequence>
<evidence type="ECO:0000256" key="8">
    <source>
        <dbReference type="SAM" id="MobiDB-lite"/>
    </source>
</evidence>
<dbReference type="GO" id="GO:0034204">
    <property type="term" value="P:lipid translocation"/>
    <property type="evidence" value="ECO:0007669"/>
    <property type="project" value="TreeGrafter"/>
</dbReference>
<dbReference type="Pfam" id="PF03023">
    <property type="entry name" value="MurJ"/>
    <property type="match status" value="1"/>
</dbReference>
<dbReference type="Proteomes" id="UP000435837">
    <property type="component" value="Unassembled WGS sequence"/>
</dbReference>
<feature type="transmembrane region" description="Helical" evidence="9">
    <location>
        <begin position="389"/>
        <end position="409"/>
    </location>
</feature>
<comment type="caution">
    <text evidence="10">The sequence shown here is derived from an EMBL/GenBank/DDBJ whole genome shotgun (WGS) entry which is preliminary data.</text>
</comment>
<feature type="region of interest" description="Disordered" evidence="8">
    <location>
        <begin position="1"/>
        <end position="64"/>
    </location>
</feature>
<feature type="transmembrane region" description="Helical" evidence="9">
    <location>
        <begin position="429"/>
        <end position="450"/>
    </location>
</feature>
<keyword evidence="3 9" id="KW-0812">Transmembrane</keyword>
<keyword evidence="2" id="KW-1003">Cell membrane</keyword>
<proteinExistence type="predicted"/>
<evidence type="ECO:0000256" key="9">
    <source>
        <dbReference type="SAM" id="Phobius"/>
    </source>
</evidence>
<feature type="transmembrane region" description="Helical" evidence="9">
    <location>
        <begin position="189"/>
        <end position="210"/>
    </location>
</feature>
<feature type="transmembrane region" description="Helical" evidence="9">
    <location>
        <begin position="261"/>
        <end position="284"/>
    </location>
</feature>
<evidence type="ECO:0000256" key="4">
    <source>
        <dbReference type="ARBA" id="ARBA00022960"/>
    </source>
</evidence>
<feature type="transmembrane region" description="Helical" evidence="9">
    <location>
        <begin position="222"/>
        <end position="241"/>
    </location>
</feature>
<name>A0A640S5P3_9ACTN</name>
<keyword evidence="6 9" id="KW-1133">Transmembrane helix</keyword>